<evidence type="ECO:0000313" key="2">
    <source>
        <dbReference type="Proteomes" id="UP001608902"/>
    </source>
</evidence>
<proteinExistence type="predicted"/>
<sequence length="114" mass="13063">MESALHHSTSRQDMSTVSGNLETNIKFNTVERVDIRPPATNSEYTNSASINCRCQFIRKNEDDWIGCAVIQPSKSRNDDHILLMLHSNTYCSHRIQKVKNQHCDYYEIDSGSSK</sequence>
<keyword evidence="2" id="KW-1185">Reference proteome</keyword>
<accession>A0ABD6ENF6</accession>
<evidence type="ECO:0000313" key="1">
    <source>
        <dbReference type="EMBL" id="MFH4981503.1"/>
    </source>
</evidence>
<dbReference type="EMBL" id="JBGFUD010007336">
    <property type="protein sequence ID" value="MFH4981503.1"/>
    <property type="molecule type" value="Genomic_DNA"/>
</dbReference>
<reference evidence="1 2" key="1">
    <citation type="submission" date="2024-08" db="EMBL/GenBank/DDBJ databases">
        <title>Gnathostoma spinigerum genome.</title>
        <authorList>
            <person name="Gonzalez-Bertolin B."/>
            <person name="Monzon S."/>
            <person name="Zaballos A."/>
            <person name="Jimenez P."/>
            <person name="Dekumyoy P."/>
            <person name="Varona S."/>
            <person name="Cuesta I."/>
            <person name="Sumanam S."/>
            <person name="Adisakwattana P."/>
            <person name="Gasser R.B."/>
            <person name="Hernandez-Gonzalez A."/>
            <person name="Young N.D."/>
            <person name="Perteguer M.J."/>
        </authorList>
    </citation>
    <scope>NUCLEOTIDE SEQUENCE [LARGE SCALE GENOMIC DNA]</scope>
    <source>
        <strain evidence="1">AL3</strain>
        <tissue evidence="1">Liver</tissue>
    </source>
</reference>
<dbReference type="Proteomes" id="UP001608902">
    <property type="component" value="Unassembled WGS sequence"/>
</dbReference>
<comment type="caution">
    <text evidence="1">The sequence shown here is derived from an EMBL/GenBank/DDBJ whole genome shotgun (WGS) entry which is preliminary data.</text>
</comment>
<name>A0ABD6ENF6_9BILA</name>
<gene>
    <name evidence="1" type="ORF">AB6A40_008212</name>
</gene>
<organism evidence="1 2">
    <name type="scientific">Gnathostoma spinigerum</name>
    <dbReference type="NCBI Taxonomy" id="75299"/>
    <lineage>
        <taxon>Eukaryota</taxon>
        <taxon>Metazoa</taxon>
        <taxon>Ecdysozoa</taxon>
        <taxon>Nematoda</taxon>
        <taxon>Chromadorea</taxon>
        <taxon>Rhabditida</taxon>
        <taxon>Spirurina</taxon>
        <taxon>Gnathostomatomorpha</taxon>
        <taxon>Gnathostomatoidea</taxon>
        <taxon>Gnathostomatidae</taxon>
        <taxon>Gnathostoma</taxon>
    </lineage>
</organism>
<dbReference type="AlphaFoldDB" id="A0ABD6ENF6"/>
<protein>
    <submittedName>
        <fullName evidence="1">Uncharacterized protein</fullName>
    </submittedName>
</protein>